<comment type="caution">
    <text evidence="2">The sequence shown here is derived from an EMBL/GenBank/DDBJ whole genome shotgun (WGS) entry which is preliminary data.</text>
</comment>
<feature type="region of interest" description="Disordered" evidence="1">
    <location>
        <begin position="31"/>
        <end position="89"/>
    </location>
</feature>
<gene>
    <name evidence="2" type="ORF">AWB68_06200</name>
</gene>
<keyword evidence="3" id="KW-1185">Reference proteome</keyword>
<dbReference type="RefSeq" id="WP_087648164.1">
    <property type="nucleotide sequence ID" value="NZ_FCON02000106.1"/>
</dbReference>
<sequence length="89" mass="9146">MRKKNRGFAVVALLVGIAVAATVYIASYGRSSKHAEAPAPDAENAAAAGESNASTAPVPKAFALTSEPERALRDELERGVPLQAAGRAD</sequence>
<accession>A0A158KKF9</accession>
<evidence type="ECO:0000313" key="2">
    <source>
        <dbReference type="EMBL" id="SAL81617.1"/>
    </source>
</evidence>
<dbReference type="AlphaFoldDB" id="A0A158KKF9"/>
<dbReference type="EMBL" id="FCON02000106">
    <property type="protein sequence ID" value="SAL81617.1"/>
    <property type="molecule type" value="Genomic_DNA"/>
</dbReference>
<feature type="compositionally biased region" description="Basic and acidic residues" evidence="1">
    <location>
        <begin position="67"/>
        <end position="78"/>
    </location>
</feature>
<reference evidence="2" key="1">
    <citation type="submission" date="2016-01" db="EMBL/GenBank/DDBJ databases">
        <authorList>
            <person name="Peeters C."/>
        </authorList>
    </citation>
    <scope>NUCLEOTIDE SEQUENCE [LARGE SCALE GENOMIC DNA]</scope>
    <source>
        <strain evidence="2">LMG 22940</strain>
    </source>
</reference>
<organism evidence="2 3">
    <name type="scientific">Caballeronia choica</name>
    <dbReference type="NCBI Taxonomy" id="326476"/>
    <lineage>
        <taxon>Bacteria</taxon>
        <taxon>Pseudomonadati</taxon>
        <taxon>Pseudomonadota</taxon>
        <taxon>Betaproteobacteria</taxon>
        <taxon>Burkholderiales</taxon>
        <taxon>Burkholderiaceae</taxon>
        <taxon>Caballeronia</taxon>
    </lineage>
</organism>
<dbReference type="Proteomes" id="UP000054770">
    <property type="component" value="Unassembled WGS sequence"/>
</dbReference>
<feature type="compositionally biased region" description="Low complexity" evidence="1">
    <location>
        <begin position="37"/>
        <end position="57"/>
    </location>
</feature>
<proteinExistence type="predicted"/>
<evidence type="ECO:0000313" key="3">
    <source>
        <dbReference type="Proteomes" id="UP000054770"/>
    </source>
</evidence>
<evidence type="ECO:0000256" key="1">
    <source>
        <dbReference type="SAM" id="MobiDB-lite"/>
    </source>
</evidence>
<name>A0A158KKF9_9BURK</name>
<protein>
    <submittedName>
        <fullName evidence="2">Uncharacterized protein</fullName>
    </submittedName>
</protein>